<dbReference type="InterPro" id="IPR003593">
    <property type="entry name" value="AAA+_ATPase"/>
</dbReference>
<dbReference type="InterPro" id="IPR027417">
    <property type="entry name" value="P-loop_NTPase"/>
</dbReference>
<dbReference type="PANTHER" id="PTHR42781:SF4">
    <property type="entry name" value="SPERMIDINE_PUTRESCINE IMPORT ATP-BINDING PROTEIN POTA"/>
    <property type="match status" value="1"/>
</dbReference>
<dbReference type="InterPro" id="IPR017871">
    <property type="entry name" value="ABC_transporter-like_CS"/>
</dbReference>
<dbReference type="RefSeq" id="WP_229293050.1">
    <property type="nucleotide sequence ID" value="NZ_CP086654.1"/>
</dbReference>
<dbReference type="Pfam" id="PF00005">
    <property type="entry name" value="ABC_tran"/>
    <property type="match status" value="1"/>
</dbReference>
<feature type="domain" description="ABC transporter" evidence="4">
    <location>
        <begin position="4"/>
        <end position="202"/>
    </location>
</feature>
<dbReference type="InterPro" id="IPR050093">
    <property type="entry name" value="ABC_SmlMolc_Importer"/>
</dbReference>
<sequence>MLNVQLKHHINGHLIQLHLHSEHPKIYAIAGVSGMGKTTLLNMIAGLRTPEEGYIQLGGRTLLDTKQRCNLLPQARNVGYLFQDYQLFPHMTVLQNINFMHPDLTHVETLCRALKIEHLKHMYPERCSGGEKQRIALARALSQKPDLLLLDEPFSSLDDETKEESIQLIKFIYDLWQIPIIFVTHSKYEATQLADEVIRISS</sequence>
<dbReference type="GO" id="GO:0005524">
    <property type="term" value="F:ATP binding"/>
    <property type="evidence" value="ECO:0007669"/>
    <property type="project" value="UniProtKB-KW"/>
</dbReference>
<evidence type="ECO:0000259" key="4">
    <source>
        <dbReference type="PROSITE" id="PS50893"/>
    </source>
</evidence>
<dbReference type="PROSITE" id="PS00211">
    <property type="entry name" value="ABC_TRANSPORTER_1"/>
    <property type="match status" value="1"/>
</dbReference>
<dbReference type="EMBL" id="CP086654">
    <property type="protein sequence ID" value="UEX90554.1"/>
    <property type="molecule type" value="Genomic_DNA"/>
</dbReference>
<proteinExistence type="predicted"/>
<evidence type="ECO:0000256" key="1">
    <source>
        <dbReference type="ARBA" id="ARBA00022448"/>
    </source>
</evidence>
<keyword evidence="3 5" id="KW-0067">ATP-binding</keyword>
<keyword evidence="1" id="KW-0813">Transport</keyword>
<organism evidence="5 6">
    <name type="scientific">Staphylococcus ratti</name>
    <dbReference type="NCBI Taxonomy" id="2892440"/>
    <lineage>
        <taxon>Bacteria</taxon>
        <taxon>Bacillati</taxon>
        <taxon>Bacillota</taxon>
        <taxon>Bacilli</taxon>
        <taxon>Bacillales</taxon>
        <taxon>Staphylococcaceae</taxon>
        <taxon>Staphylococcus</taxon>
    </lineage>
</organism>
<gene>
    <name evidence="5" type="ORF">LN051_02495</name>
</gene>
<keyword evidence="6" id="KW-1185">Reference proteome</keyword>
<dbReference type="SMART" id="SM00382">
    <property type="entry name" value="AAA"/>
    <property type="match status" value="1"/>
</dbReference>
<evidence type="ECO:0000313" key="5">
    <source>
        <dbReference type="EMBL" id="UEX90554.1"/>
    </source>
</evidence>
<protein>
    <submittedName>
        <fullName evidence="5">ATP-binding cassette domain-containing protein</fullName>
    </submittedName>
</protein>
<evidence type="ECO:0000313" key="6">
    <source>
        <dbReference type="Proteomes" id="UP001197626"/>
    </source>
</evidence>
<dbReference type="Proteomes" id="UP001197626">
    <property type="component" value="Chromosome"/>
</dbReference>
<dbReference type="Gene3D" id="3.40.50.300">
    <property type="entry name" value="P-loop containing nucleotide triphosphate hydrolases"/>
    <property type="match status" value="1"/>
</dbReference>
<reference evidence="5 6" key="1">
    <citation type="journal article" date="2022" name="Pathogens">
        <title>Staphylococcus ratti sp. nov. Isolated from a Lab Rat.</title>
        <authorList>
            <person name="Kovarovic V."/>
            <person name="Sedlacek I."/>
            <person name="Petras P."/>
            <person name="Kralova S."/>
            <person name="Maslanova I."/>
            <person name="Svec P."/>
            <person name="Neumann-Schaal M."/>
            <person name="Botka T."/>
            <person name="Gelbicova T."/>
            <person name="Stankova E."/>
            <person name="Doskar J."/>
            <person name="Pantucek R."/>
        </authorList>
    </citation>
    <scope>NUCLEOTIDE SEQUENCE [LARGE SCALE GENOMIC DNA]</scope>
    <source>
        <strain evidence="5 6">CCM 9025</strain>
    </source>
</reference>
<dbReference type="PROSITE" id="PS50893">
    <property type="entry name" value="ABC_TRANSPORTER_2"/>
    <property type="match status" value="1"/>
</dbReference>
<dbReference type="PANTHER" id="PTHR42781">
    <property type="entry name" value="SPERMIDINE/PUTRESCINE IMPORT ATP-BINDING PROTEIN POTA"/>
    <property type="match status" value="1"/>
</dbReference>
<dbReference type="SUPFAM" id="SSF52540">
    <property type="entry name" value="P-loop containing nucleoside triphosphate hydrolases"/>
    <property type="match status" value="1"/>
</dbReference>
<keyword evidence="2" id="KW-0547">Nucleotide-binding</keyword>
<evidence type="ECO:0000256" key="2">
    <source>
        <dbReference type="ARBA" id="ARBA00022741"/>
    </source>
</evidence>
<name>A0ABY3PE42_9STAP</name>
<accession>A0ABY3PE42</accession>
<dbReference type="InterPro" id="IPR003439">
    <property type="entry name" value="ABC_transporter-like_ATP-bd"/>
</dbReference>
<evidence type="ECO:0000256" key="3">
    <source>
        <dbReference type="ARBA" id="ARBA00022840"/>
    </source>
</evidence>